<proteinExistence type="predicted"/>
<comment type="caution">
    <text evidence="2">The sequence shown here is derived from an EMBL/GenBank/DDBJ whole genome shotgun (WGS) entry which is preliminary data.</text>
</comment>
<accession>A0ABR4P1F3</accession>
<dbReference type="EMBL" id="JBFCZG010000011">
    <property type="protein sequence ID" value="KAL3417125.1"/>
    <property type="molecule type" value="Genomic_DNA"/>
</dbReference>
<name>A0ABR4P1F3_9HELO</name>
<keyword evidence="1" id="KW-0812">Transmembrane</keyword>
<reference evidence="2 3" key="1">
    <citation type="submission" date="2024-06" db="EMBL/GenBank/DDBJ databases">
        <title>Complete genome of Phlyctema vagabunda strain 19-DSS-EL-015.</title>
        <authorList>
            <person name="Fiorenzani C."/>
        </authorList>
    </citation>
    <scope>NUCLEOTIDE SEQUENCE [LARGE SCALE GENOMIC DNA]</scope>
    <source>
        <strain evidence="2 3">19-DSS-EL-015</strain>
    </source>
</reference>
<evidence type="ECO:0000313" key="3">
    <source>
        <dbReference type="Proteomes" id="UP001629113"/>
    </source>
</evidence>
<gene>
    <name evidence="2" type="ORF">PVAG01_11125</name>
</gene>
<sequence>MDNCDFPLSFIHKTQIIEAVFGQSSLDSEDVYFSYYERTVKNVRLSTLTRSHGNIASLVRLVKGSTRDDVEIVLRKQLLEIDESDQVEGIIDDAINLAVKLLLMISTAGLLSAGRSIVSGETRLAWKEGTLNEVLKLELGPETSLDEYVKFEKTFDARNLERIAGIKTRWTSNFADHLKMRDDDKAVELFHYASFLRCHENCSILPPPLIEETLRTLALLLPEHNRDVEAWFSAQQDKQSKEYKLPLDPLARECGQLKIEERQIRNFSYWHDRLVILKQAFDEAEPSSIKQWWRDRRKRVQWYTFWIAAVVLALTIFFGMVQSVEGAIQVYYAIHS</sequence>
<protein>
    <submittedName>
        <fullName evidence="2">Uncharacterized protein</fullName>
    </submittedName>
</protein>
<keyword evidence="3" id="KW-1185">Reference proteome</keyword>
<keyword evidence="1" id="KW-0472">Membrane</keyword>
<dbReference type="Proteomes" id="UP001629113">
    <property type="component" value="Unassembled WGS sequence"/>
</dbReference>
<feature type="transmembrane region" description="Helical" evidence="1">
    <location>
        <begin position="300"/>
        <end position="321"/>
    </location>
</feature>
<evidence type="ECO:0000313" key="2">
    <source>
        <dbReference type="EMBL" id="KAL3417125.1"/>
    </source>
</evidence>
<evidence type="ECO:0000256" key="1">
    <source>
        <dbReference type="SAM" id="Phobius"/>
    </source>
</evidence>
<organism evidence="2 3">
    <name type="scientific">Phlyctema vagabunda</name>
    <dbReference type="NCBI Taxonomy" id="108571"/>
    <lineage>
        <taxon>Eukaryota</taxon>
        <taxon>Fungi</taxon>
        <taxon>Dikarya</taxon>
        <taxon>Ascomycota</taxon>
        <taxon>Pezizomycotina</taxon>
        <taxon>Leotiomycetes</taxon>
        <taxon>Helotiales</taxon>
        <taxon>Dermateaceae</taxon>
        <taxon>Phlyctema</taxon>
    </lineage>
</organism>
<keyword evidence="1" id="KW-1133">Transmembrane helix</keyword>